<feature type="transmembrane region" description="Helical" evidence="1">
    <location>
        <begin position="25"/>
        <end position="44"/>
    </location>
</feature>
<evidence type="ECO:0000256" key="1">
    <source>
        <dbReference type="SAM" id="Phobius"/>
    </source>
</evidence>
<keyword evidence="1" id="KW-0472">Membrane</keyword>
<reference evidence="3 4" key="1">
    <citation type="journal article" date="2019" name="Extremophiles">
        <title>Biogeography of thermophiles and predominance of Thermus scotoductus in domestic water heaters.</title>
        <authorList>
            <person name="Wilpiszeski R.L."/>
            <person name="Zhang Z."/>
            <person name="House C.H."/>
        </authorList>
    </citation>
    <scope>NUCLEOTIDE SEQUENCE [LARGE SCALE GENOMIC DNA]</scope>
    <source>
        <strain evidence="3 4">16_S16</strain>
    </source>
</reference>
<dbReference type="EMBL" id="PEMH01000103">
    <property type="protein sequence ID" value="RTI01445.1"/>
    <property type="molecule type" value="Genomic_DNA"/>
</dbReference>
<evidence type="ECO:0000259" key="2">
    <source>
        <dbReference type="Pfam" id="PF01578"/>
    </source>
</evidence>
<keyword evidence="1" id="KW-0812">Transmembrane</keyword>
<dbReference type="Pfam" id="PF01578">
    <property type="entry name" value="Cytochrom_C_asm"/>
    <property type="match status" value="1"/>
</dbReference>
<keyword evidence="1" id="KW-1133">Transmembrane helix</keyword>
<evidence type="ECO:0000313" key="4">
    <source>
        <dbReference type="Proteomes" id="UP000288347"/>
    </source>
</evidence>
<feature type="transmembrane region" description="Helical" evidence="1">
    <location>
        <begin position="110"/>
        <end position="132"/>
    </location>
</feature>
<dbReference type="GO" id="GO:0020037">
    <property type="term" value="F:heme binding"/>
    <property type="evidence" value="ECO:0007669"/>
    <property type="project" value="InterPro"/>
</dbReference>
<name>A0A430UI23_THESC</name>
<gene>
    <name evidence="3" type="ORF">CSW29_04170</name>
</gene>
<accession>A0A430UI23</accession>
<dbReference type="Proteomes" id="UP000288347">
    <property type="component" value="Unassembled WGS sequence"/>
</dbReference>
<protein>
    <submittedName>
        <fullName evidence="3">Cytochrome C assembly protein</fullName>
    </submittedName>
</protein>
<feature type="domain" description="Cytochrome c assembly protein" evidence="2">
    <location>
        <begin position="34"/>
        <end position="185"/>
    </location>
</feature>
<dbReference type="GO" id="GO:0017004">
    <property type="term" value="P:cytochrome complex assembly"/>
    <property type="evidence" value="ECO:0007669"/>
    <property type="project" value="InterPro"/>
</dbReference>
<feature type="transmembrane region" description="Helical" evidence="1">
    <location>
        <begin position="169"/>
        <end position="189"/>
    </location>
</feature>
<dbReference type="InterPro" id="IPR002541">
    <property type="entry name" value="Cyt_c_assembly"/>
</dbReference>
<organism evidence="3 4">
    <name type="scientific">Thermus scotoductus</name>
    <dbReference type="NCBI Taxonomy" id="37636"/>
    <lineage>
        <taxon>Bacteria</taxon>
        <taxon>Thermotogati</taxon>
        <taxon>Deinococcota</taxon>
        <taxon>Deinococci</taxon>
        <taxon>Thermales</taxon>
        <taxon>Thermaceae</taxon>
        <taxon>Thermus</taxon>
    </lineage>
</organism>
<comment type="caution">
    <text evidence="3">The sequence shown here is derived from an EMBL/GenBank/DDBJ whole genome shotgun (WGS) entry which is preliminary data.</text>
</comment>
<feature type="transmembrane region" description="Helical" evidence="1">
    <location>
        <begin position="144"/>
        <end position="163"/>
    </location>
</feature>
<dbReference type="AlphaFoldDB" id="A0A430UI23"/>
<evidence type="ECO:0000313" key="3">
    <source>
        <dbReference type="EMBL" id="RTI01445.1"/>
    </source>
</evidence>
<proteinExistence type="predicted"/>
<feature type="transmembrane region" description="Helical" evidence="1">
    <location>
        <begin position="56"/>
        <end position="82"/>
    </location>
</feature>
<sequence>MALFLGGLLVMRAESLLNRPRFASLWRYLVLTGLVLGLFALRVLPHPTGSLPLGLTLLHAGSFLLAYLALTVGVGAGVLAALQDRRLKEDPARALLAPPFWSLKRLARGYLGPGYLALTLGLGSGMAWAWGYFGSPISLDPKELGTLLAWVFFSLYLVLEGRLSPRGALAFLLLGYGFLLFALLLAPLLGSRHPSAL</sequence>